<dbReference type="Gene3D" id="3.60.40.10">
    <property type="entry name" value="PPM-type phosphatase domain"/>
    <property type="match status" value="1"/>
</dbReference>
<organism evidence="2 3">
    <name type="scientific">Physocladia obscura</name>
    <dbReference type="NCBI Taxonomy" id="109957"/>
    <lineage>
        <taxon>Eukaryota</taxon>
        <taxon>Fungi</taxon>
        <taxon>Fungi incertae sedis</taxon>
        <taxon>Chytridiomycota</taxon>
        <taxon>Chytridiomycota incertae sedis</taxon>
        <taxon>Chytridiomycetes</taxon>
        <taxon>Chytridiales</taxon>
        <taxon>Chytriomycetaceae</taxon>
        <taxon>Physocladia</taxon>
    </lineage>
</organism>
<dbReference type="SUPFAM" id="SSF81606">
    <property type="entry name" value="PP2C-like"/>
    <property type="match status" value="1"/>
</dbReference>
<comment type="caution">
    <text evidence="2">The sequence shown here is derived from an EMBL/GenBank/DDBJ whole genome shotgun (WGS) entry which is preliminary data.</text>
</comment>
<dbReference type="AlphaFoldDB" id="A0AAD5TA66"/>
<reference evidence="2" key="1">
    <citation type="submission" date="2020-05" db="EMBL/GenBank/DDBJ databases">
        <title>Phylogenomic resolution of chytrid fungi.</title>
        <authorList>
            <person name="Stajich J.E."/>
            <person name="Amses K."/>
            <person name="Simmons R."/>
            <person name="Seto K."/>
            <person name="Myers J."/>
            <person name="Bonds A."/>
            <person name="Quandt C.A."/>
            <person name="Barry K."/>
            <person name="Liu P."/>
            <person name="Grigoriev I."/>
            <person name="Longcore J.E."/>
            <person name="James T.Y."/>
        </authorList>
    </citation>
    <scope>NUCLEOTIDE SEQUENCE</scope>
    <source>
        <strain evidence="2">JEL0513</strain>
    </source>
</reference>
<dbReference type="Proteomes" id="UP001211907">
    <property type="component" value="Unassembled WGS sequence"/>
</dbReference>
<dbReference type="InterPro" id="IPR001932">
    <property type="entry name" value="PPM-type_phosphatase-like_dom"/>
</dbReference>
<gene>
    <name evidence="2" type="ORF">HK100_007232</name>
</gene>
<sequence>MFAQVPGRKHHHVTRNVQEDAASSQTIQLAGGEWIFVACVCDGHGVTFSGESSASKESPKFARSGAERFQNLLLPLIPTTVSKLFNEALRESSDNANLIINEIIQKKLETLNEILDSKMIALDTHLCKENGSTLSLVILFRTYLFACNIGDSQILLFDRDLPSALPLKIWKLQRHTTFQENSGANDISENNRRIPKKNFAENDNNSHACSFPDSLFIQEGTLQKYITEEYTHLRERAVKAGGGGPSGGYIHSTKSKYRLGMTCSIGNMSHKENLLIRTNVYCFNLPELFEILNAGRLLVVITSDGIKDLVKSNFIGQAFTNLPKTIRAMSAVVSGNQSSSRKTLKACMQDLIPRATEDVHDKNAKLHLDQLVALLSVEKNCIDDDSHSRKKSADSLYTLNSEGITDLRIAIEALCDLAILKGSTDDITVMAFQISSYVEKYQNYYSDTRLPLSDYAKTIAENSLRDFVWVDGAWALMESIEHRQGLEIPERPVFISPLREKILEAVSKHVETKKITVVLEKEEISSREVAVSIESELGIGMNSVISFGYLHSHEITQGWGISATPDVGFSFGRIAHEDIEVPLFASNMELDVPVNINPEETNSRKRKL</sequence>
<dbReference type="EMBL" id="JADGJH010000034">
    <property type="protein sequence ID" value="KAJ3141402.1"/>
    <property type="molecule type" value="Genomic_DNA"/>
</dbReference>
<evidence type="ECO:0000313" key="2">
    <source>
        <dbReference type="EMBL" id="KAJ3141402.1"/>
    </source>
</evidence>
<accession>A0AAD5TA66</accession>
<evidence type="ECO:0000259" key="1">
    <source>
        <dbReference type="PROSITE" id="PS51746"/>
    </source>
</evidence>
<protein>
    <recommendedName>
        <fullName evidence="1">PPM-type phosphatase domain-containing protein</fullName>
    </recommendedName>
</protein>
<name>A0AAD5TA66_9FUNG</name>
<proteinExistence type="predicted"/>
<evidence type="ECO:0000313" key="3">
    <source>
        <dbReference type="Proteomes" id="UP001211907"/>
    </source>
</evidence>
<feature type="domain" description="PPM-type phosphatase" evidence="1">
    <location>
        <begin position="1"/>
        <end position="434"/>
    </location>
</feature>
<dbReference type="PROSITE" id="PS51746">
    <property type="entry name" value="PPM_2"/>
    <property type="match status" value="1"/>
</dbReference>
<dbReference type="InterPro" id="IPR036457">
    <property type="entry name" value="PPM-type-like_dom_sf"/>
</dbReference>
<keyword evidence="3" id="KW-1185">Reference proteome</keyword>